<keyword evidence="1 3" id="KW-0808">Transferase</keyword>
<evidence type="ECO:0000256" key="1">
    <source>
        <dbReference type="ARBA" id="ARBA00022679"/>
    </source>
</evidence>
<comment type="caution">
    <text evidence="3">The sequence shown here is derived from an EMBL/GenBank/DDBJ whole genome shotgun (WGS) entry which is preliminary data.</text>
</comment>
<keyword evidence="3" id="KW-0489">Methyltransferase</keyword>
<organism evidence="3 4">
    <name type="scientific">Candidatus Ryanbacteria bacterium RIFCSPHIGHO2_01_FULL_45_22</name>
    <dbReference type="NCBI Taxonomy" id="1802114"/>
    <lineage>
        <taxon>Bacteria</taxon>
        <taxon>Candidatus Ryaniibacteriota</taxon>
    </lineage>
</organism>
<name>A0A1G2G035_9BACT</name>
<proteinExistence type="predicted"/>
<dbReference type="CDD" id="cd02440">
    <property type="entry name" value="AdoMet_MTases"/>
    <property type="match status" value="1"/>
</dbReference>
<dbReference type="GO" id="GO:0004252">
    <property type="term" value="F:serine-type endopeptidase activity"/>
    <property type="evidence" value="ECO:0007669"/>
    <property type="project" value="InterPro"/>
</dbReference>
<dbReference type="SUPFAM" id="SSF53335">
    <property type="entry name" value="S-adenosyl-L-methionine-dependent methyltransferases"/>
    <property type="match status" value="1"/>
</dbReference>
<dbReference type="AlphaFoldDB" id="A0A1G2G035"/>
<evidence type="ECO:0000313" key="4">
    <source>
        <dbReference type="Proteomes" id="UP000177480"/>
    </source>
</evidence>
<dbReference type="STRING" id="1802114.A2719_00755"/>
<dbReference type="GO" id="GO:0016020">
    <property type="term" value="C:membrane"/>
    <property type="evidence" value="ECO:0007669"/>
    <property type="project" value="InterPro"/>
</dbReference>
<gene>
    <name evidence="3" type="ORF">A2719_00755</name>
</gene>
<dbReference type="InterPro" id="IPR029063">
    <property type="entry name" value="SAM-dependent_MTases_sf"/>
</dbReference>
<protein>
    <submittedName>
        <fullName evidence="3">16S rRNA (Cytosine(1402)-N(4))-methyltransferase</fullName>
    </submittedName>
</protein>
<dbReference type="EMBL" id="MHNK01000019">
    <property type="protein sequence ID" value="OGZ43210.1"/>
    <property type="molecule type" value="Genomic_DNA"/>
</dbReference>
<feature type="domain" description="Methyltransferase" evidence="2">
    <location>
        <begin position="50"/>
        <end position="147"/>
    </location>
</feature>
<sequence>MNDSRFSNILGEDYDLLKIVIPHHDEFQDKIGEVIKNYLSSLQTDTILAVDGGVGTGLTTTRILSADKRIKVIGIDNEEKTLNQARQILKEFGERIDLRKRDLLEAIEATPSQSVDIFASVWVIHNFQPSYRQILFSEIARVLKIGGLFVSGDNYARDNDSDHKKDLENRIREFTNFEKMGRIDLKTEWTKHCIEDEKIKITEGEQMKILRKLGFKDVSIQYRKEMEAIITGVR</sequence>
<dbReference type="InterPro" id="IPR019758">
    <property type="entry name" value="Pept_S26A_signal_pept_1_CS"/>
</dbReference>
<evidence type="ECO:0000259" key="2">
    <source>
        <dbReference type="Pfam" id="PF13649"/>
    </source>
</evidence>
<accession>A0A1G2G035</accession>
<dbReference type="Pfam" id="PF13649">
    <property type="entry name" value="Methyltransf_25"/>
    <property type="match status" value="1"/>
</dbReference>
<dbReference type="InterPro" id="IPR041698">
    <property type="entry name" value="Methyltransf_25"/>
</dbReference>
<dbReference type="GO" id="GO:0032259">
    <property type="term" value="P:methylation"/>
    <property type="evidence" value="ECO:0007669"/>
    <property type="project" value="UniProtKB-KW"/>
</dbReference>
<dbReference type="Proteomes" id="UP000177480">
    <property type="component" value="Unassembled WGS sequence"/>
</dbReference>
<dbReference type="Gene3D" id="3.40.50.150">
    <property type="entry name" value="Vaccinia Virus protein VP39"/>
    <property type="match status" value="1"/>
</dbReference>
<dbReference type="GO" id="GO:0008168">
    <property type="term" value="F:methyltransferase activity"/>
    <property type="evidence" value="ECO:0007669"/>
    <property type="project" value="UniProtKB-KW"/>
</dbReference>
<dbReference type="PANTHER" id="PTHR43861">
    <property type="entry name" value="TRANS-ACONITATE 2-METHYLTRANSFERASE-RELATED"/>
    <property type="match status" value="1"/>
</dbReference>
<reference evidence="3 4" key="1">
    <citation type="journal article" date="2016" name="Nat. Commun.">
        <title>Thousands of microbial genomes shed light on interconnected biogeochemical processes in an aquifer system.</title>
        <authorList>
            <person name="Anantharaman K."/>
            <person name="Brown C.T."/>
            <person name="Hug L.A."/>
            <person name="Sharon I."/>
            <person name="Castelle C.J."/>
            <person name="Probst A.J."/>
            <person name="Thomas B.C."/>
            <person name="Singh A."/>
            <person name="Wilkins M.J."/>
            <person name="Karaoz U."/>
            <person name="Brodie E.L."/>
            <person name="Williams K.H."/>
            <person name="Hubbard S.S."/>
            <person name="Banfield J.F."/>
        </authorList>
    </citation>
    <scope>NUCLEOTIDE SEQUENCE [LARGE SCALE GENOMIC DNA]</scope>
</reference>
<evidence type="ECO:0000313" key="3">
    <source>
        <dbReference type="EMBL" id="OGZ43210.1"/>
    </source>
</evidence>
<dbReference type="PROSITE" id="PS00761">
    <property type="entry name" value="SPASE_I_3"/>
    <property type="match status" value="1"/>
</dbReference>